<organism evidence="1">
    <name type="scientific">Xenorhabdus hominickii</name>
    <dbReference type="NCBI Taxonomy" id="351679"/>
    <lineage>
        <taxon>Bacteria</taxon>
        <taxon>Pseudomonadati</taxon>
        <taxon>Pseudomonadota</taxon>
        <taxon>Gammaproteobacteria</taxon>
        <taxon>Enterobacterales</taxon>
        <taxon>Morganellaceae</taxon>
        <taxon>Xenorhabdus</taxon>
    </lineage>
</organism>
<dbReference type="RefSeq" id="WP_099139868.1">
    <property type="nucleotide sequence ID" value="NZ_CAWNQJ010000123.1"/>
</dbReference>
<reference evidence="2 3" key="2">
    <citation type="journal article" date="2017" name="Nat. Microbiol.">
        <title>Natural product diversity associated with the nematode symbionts Photorhabdus and Xenorhabdus.</title>
        <authorList>
            <person name="Tobias N.J."/>
            <person name="Wolff H."/>
            <person name="Djahanschiri B."/>
            <person name="Grundmann F."/>
            <person name="Kronenwerth M."/>
            <person name="Shi Y.M."/>
            <person name="Simonyi S."/>
            <person name="Grun P."/>
            <person name="Shapiro-Ilan D."/>
            <person name="Pidot S.J."/>
            <person name="Stinear T.P."/>
            <person name="Ebersberger I."/>
            <person name="Bode H.B."/>
        </authorList>
    </citation>
    <scope>NUCLEOTIDE SEQUENCE [LARGE SCALE GENOMIC DNA]</scope>
    <source>
        <strain evidence="2 3">DSM 17903</strain>
    </source>
</reference>
<dbReference type="AlphaFoldDB" id="A0A1V0M445"/>
<evidence type="ECO:0000313" key="1">
    <source>
        <dbReference type="EMBL" id="ARD69638.1"/>
    </source>
</evidence>
<dbReference type="Proteomes" id="UP000225433">
    <property type="component" value="Unassembled WGS sequence"/>
</dbReference>
<dbReference type="EMBL" id="NJAI01000009">
    <property type="protein sequence ID" value="PHM52352.1"/>
    <property type="molecule type" value="Genomic_DNA"/>
</dbReference>
<geneLocation type="plasmid" evidence="1">
    <name>unnamed1</name>
</geneLocation>
<proteinExistence type="predicted"/>
<keyword evidence="1" id="KW-0614">Plasmid</keyword>
<protein>
    <submittedName>
        <fullName evidence="1">Uncharacterized protein</fullName>
    </submittedName>
</protein>
<evidence type="ECO:0000313" key="3">
    <source>
        <dbReference type="Proteomes" id="UP000225433"/>
    </source>
</evidence>
<reference evidence="1" key="1">
    <citation type="journal article" date="2017" name="J. Invertebr. Pathol.">
        <title>Identification and bacterial characteristics of Xenorhabdus hominickii ANU101 from an entomopathogenic nematode, Steinernema monticolum.</title>
        <authorList>
            <person name="Park Y."/>
            <person name="Kang S."/>
            <person name="Sadekuzzaman M."/>
            <person name="Kim H."/>
            <person name="Jung J.K."/>
            <person name="Kim Y."/>
        </authorList>
    </citation>
    <scope>NUCLEOTIDE SEQUENCE</scope>
    <source>
        <strain evidence="1">ANU101</strain>
        <plasmid evidence="1">unnamed1</plasmid>
    </source>
</reference>
<accession>A0A1V0M445</accession>
<dbReference type="EMBL" id="KX517798">
    <property type="protein sequence ID" value="ARD69638.1"/>
    <property type="molecule type" value="Genomic_DNA"/>
</dbReference>
<name>A0A1V0M445_XENHO</name>
<evidence type="ECO:0000313" key="2">
    <source>
        <dbReference type="EMBL" id="PHM52352.1"/>
    </source>
</evidence>
<gene>
    <name evidence="2" type="ORF">Xhom_04429</name>
</gene>
<sequence>MKNNTNNPIVITPKIKEKAKAMVMASLFGSFISTATNFEIAKAMAERDGLRVNRHIRNVAKGLIGKHDLEMLDNFTRNIASSNNTEKALNELLDYRNRFLSSAEQRISAMNEYIGGDLDELKSQGFPLDELTKRVADFRKIYAEQQQAA</sequence>